<dbReference type="InterPro" id="IPR001251">
    <property type="entry name" value="CRAL-TRIO_dom"/>
</dbReference>
<dbReference type="OrthoDB" id="1434354at2759"/>
<dbReference type="PROSITE" id="PS50191">
    <property type="entry name" value="CRAL_TRIO"/>
    <property type="match status" value="1"/>
</dbReference>
<dbReference type="Pfam" id="PF00650">
    <property type="entry name" value="CRAL_TRIO"/>
    <property type="match status" value="1"/>
</dbReference>
<organism evidence="2 3">
    <name type="scientific">Tetracentron sinense</name>
    <name type="common">Spur-leaf</name>
    <dbReference type="NCBI Taxonomy" id="13715"/>
    <lineage>
        <taxon>Eukaryota</taxon>
        <taxon>Viridiplantae</taxon>
        <taxon>Streptophyta</taxon>
        <taxon>Embryophyta</taxon>
        <taxon>Tracheophyta</taxon>
        <taxon>Spermatophyta</taxon>
        <taxon>Magnoliopsida</taxon>
        <taxon>Trochodendrales</taxon>
        <taxon>Trochodendraceae</taxon>
        <taxon>Tetracentron</taxon>
    </lineage>
</organism>
<comment type="caution">
    <text evidence="2">The sequence shown here is derived from an EMBL/GenBank/DDBJ whole genome shotgun (WGS) entry which is preliminary data.</text>
</comment>
<gene>
    <name evidence="2" type="ORF">HHK36_010965</name>
</gene>
<dbReference type="Gene3D" id="3.40.525.10">
    <property type="entry name" value="CRAL-TRIO lipid binding domain"/>
    <property type="match status" value="1"/>
</dbReference>
<dbReference type="EMBL" id="JABCRI010000007">
    <property type="protein sequence ID" value="KAF8402873.1"/>
    <property type="molecule type" value="Genomic_DNA"/>
</dbReference>
<dbReference type="InterPro" id="IPR036865">
    <property type="entry name" value="CRAL-TRIO_dom_sf"/>
</dbReference>
<dbReference type="SMART" id="SM00516">
    <property type="entry name" value="SEC14"/>
    <property type="match status" value="1"/>
</dbReference>
<protein>
    <recommendedName>
        <fullName evidence="1">CRAL-TRIO domain-containing protein</fullName>
    </recommendedName>
</protein>
<dbReference type="OMA" id="HNELENQ"/>
<keyword evidence="3" id="KW-1185">Reference proteome</keyword>
<accession>A0A835DFU0</accession>
<proteinExistence type="predicted"/>
<name>A0A835DFU0_TETSI</name>
<evidence type="ECO:0000313" key="2">
    <source>
        <dbReference type="EMBL" id="KAF8402873.1"/>
    </source>
</evidence>
<dbReference type="Proteomes" id="UP000655225">
    <property type="component" value="Unassembled WGS sequence"/>
</dbReference>
<sequence length="415" mass="46896">MGDSWRNSHSSKNLEVPSVITSKKLSKGCLVASAPKALSQKTYKHITSLDRVRLGNGAVSHIAIFLLKVAALEMVRRCSRAKCPFAWYGLQALQVLCYPPFKWIQRWAPFKGLVKGMQALSRPLLALSIATAFSDQSECSTETSDALSDSQLPSDPPARESTLGTRICDEAPQSLASEHWLLQLHEELEKQGITLPERINEDELRRFYTAANCDFSCLLSSIKKTIRWRKVYSILSVQELEMWSHLIFWHGCDVKLRPCLVIRLGLTCSSLASNDRPRFVQAVVSQIEYGVLHLVDVENPQITVLMDCEGLTPFRFPMQMLRSCSSLLQDHYPNRLSCLFVVRLPPVVRVITQTFIQVLKPVTRQKLRIEGDMYQKVLSEYLQTFPSFLGGKCTCTKCSTLGICDIQPHSNEETR</sequence>
<reference evidence="2 3" key="1">
    <citation type="submission" date="2020-04" db="EMBL/GenBank/DDBJ databases">
        <title>Plant Genome Project.</title>
        <authorList>
            <person name="Zhang R.-G."/>
        </authorList>
    </citation>
    <scope>NUCLEOTIDE SEQUENCE [LARGE SCALE GENOMIC DNA]</scope>
    <source>
        <strain evidence="2">YNK0</strain>
        <tissue evidence="2">Leaf</tissue>
    </source>
</reference>
<feature type="domain" description="CRAL-TRIO" evidence="1">
    <location>
        <begin position="236"/>
        <end position="397"/>
    </location>
</feature>
<evidence type="ECO:0000259" key="1">
    <source>
        <dbReference type="PROSITE" id="PS50191"/>
    </source>
</evidence>
<evidence type="ECO:0000313" key="3">
    <source>
        <dbReference type="Proteomes" id="UP000655225"/>
    </source>
</evidence>
<dbReference type="CDD" id="cd00170">
    <property type="entry name" value="SEC14"/>
    <property type="match status" value="1"/>
</dbReference>
<dbReference type="AlphaFoldDB" id="A0A835DFU0"/>
<dbReference type="PANTHER" id="PTHR47041:SF2">
    <property type="entry name" value="SEC14 CYTOSOLIC FACTOR FAMILY PROTEIN _ PHOSPHOGLYCERIDE TRANSFER FAMILY PROTEIN"/>
    <property type="match status" value="1"/>
</dbReference>
<dbReference type="SUPFAM" id="SSF52087">
    <property type="entry name" value="CRAL/TRIO domain"/>
    <property type="match status" value="1"/>
</dbReference>
<dbReference type="PANTHER" id="PTHR47041">
    <property type="entry name" value="SEC14 CYTOSOLIC FACTOR FAMILY PROTEIN / PHOSPHOGLYCERIDE TRANSFER FAMILY PROTEIN"/>
    <property type="match status" value="1"/>
</dbReference>